<dbReference type="InterPro" id="IPR002052">
    <property type="entry name" value="DNA_methylase_N6_adenine_CS"/>
</dbReference>
<dbReference type="EMBL" id="CAADEW010000093">
    <property type="protein sequence ID" value="VFJ59653.1"/>
    <property type="molecule type" value="Genomic_DNA"/>
</dbReference>
<dbReference type="GO" id="GO:0006304">
    <property type="term" value="P:DNA modification"/>
    <property type="evidence" value="ECO:0007669"/>
    <property type="project" value="InterPro"/>
</dbReference>
<evidence type="ECO:0000256" key="7">
    <source>
        <dbReference type="SAM" id="MobiDB-lite"/>
    </source>
</evidence>
<proteinExistence type="predicted"/>
<dbReference type="AlphaFoldDB" id="A0A450SZM9"/>
<dbReference type="InterPro" id="IPR029063">
    <property type="entry name" value="SAM-dependent_MTases_sf"/>
</dbReference>
<dbReference type="GO" id="GO:0032259">
    <property type="term" value="P:methylation"/>
    <property type="evidence" value="ECO:0007669"/>
    <property type="project" value="UniProtKB-KW"/>
</dbReference>
<dbReference type="GO" id="GO:0009007">
    <property type="term" value="F:site-specific DNA-methyltransferase (adenine-specific) activity"/>
    <property type="evidence" value="ECO:0007669"/>
    <property type="project" value="UniProtKB-EC"/>
</dbReference>
<evidence type="ECO:0000256" key="5">
    <source>
        <dbReference type="ARBA" id="ARBA00047942"/>
    </source>
</evidence>
<sequence>MNDPGQWLRDLGDADSGDAPDGLVPVEGYFTDGRPPEGRPPEEVAIMEKAQGYGATAVFFEAGHNGKPPVAQVFVFVSGGPDRDPVREKSFAKLHKRLWSWGGVPLVYRKTPGLVQLFRCAHKPDFESEGKIVFKPHKILRRASQIASDPWWDAECLRNGTLWDDPKVCKEFLSASKAAQKTLIGEVKDLYKELHEQLEKENLNEEKKEALAELFRQLLILSLLVAYLEARGVFEAGYFSRFRAGAEKFFEVLADGPALVRLLDDLNERFNGHAFHLNQGDRETLWVNGQAERLAWFARLIEGREEPSGQLTLWQRYSFADLPIELISHIYQLFVSDKKTAVYTPPFLVHLMLGEALDWARLDRLARENEIILDPACGSGIFLVEAYKRLVLHWRSRNDWKRPRVPILRKLLCQVHGIDLEERAVELAAFSLYLALCDALEPEAIRASVKLFPKLGGKSLHASCFFDACETGRIKEKIGAVVGNPPFSSSLGTSGARKSYAHYQRKHGALPDKQLAYLFLHEAMKILARGGVLALLQQYNFLYNQGSLDFRHGFMQRWDVREILDFISVRGLFQKSGTDTKIMVVVAEAREPPPDRQILHATFRRSGRTDAKQGFDIDYYDMHWLPRELALTNDRVWRADLLGGRRVLGFVDRLKKFGTLKEYAKERGWDCGEGFIEGARGVDRPAGHIIGKPMLPTEAITENGIDESAITIAPKKPIEGPRSERRFTPPMLLVREQFDIHHDIWAKSYLAYKNQTVGFCSSSTEKDHLSRISAYLTREKKPLKAFVAATSIKLFTQHATTLSGADIVGLPYPTNAILDLSTHEQVLVDDIVDHYRDLIRLGEKSTAMQESGVTALPKFNDIYIGQINGIYKEKPLRALALQTWPGVICQPFIFGEGEVDWEGTDQLKGKLDKLLRERKESLAITRIVRLYDGPCIYLVKPDRLRYWLRSVALRDADETLADLWYWGF</sequence>
<keyword evidence="3" id="KW-0808">Transferase</keyword>
<dbReference type="GO" id="GO:0003676">
    <property type="term" value="F:nucleic acid binding"/>
    <property type="evidence" value="ECO:0007669"/>
    <property type="project" value="InterPro"/>
</dbReference>
<keyword evidence="6" id="KW-0175">Coiled coil</keyword>
<gene>
    <name evidence="9" type="ORF">BECKFW1821A_GA0114235_10933</name>
</gene>
<evidence type="ECO:0000256" key="1">
    <source>
        <dbReference type="ARBA" id="ARBA00011900"/>
    </source>
</evidence>
<comment type="catalytic activity">
    <reaction evidence="5">
        <text>a 2'-deoxyadenosine in DNA + S-adenosyl-L-methionine = an N(6)-methyl-2'-deoxyadenosine in DNA + S-adenosyl-L-homocysteine + H(+)</text>
        <dbReference type="Rhea" id="RHEA:15197"/>
        <dbReference type="Rhea" id="RHEA-COMP:12418"/>
        <dbReference type="Rhea" id="RHEA-COMP:12419"/>
        <dbReference type="ChEBI" id="CHEBI:15378"/>
        <dbReference type="ChEBI" id="CHEBI:57856"/>
        <dbReference type="ChEBI" id="CHEBI:59789"/>
        <dbReference type="ChEBI" id="CHEBI:90615"/>
        <dbReference type="ChEBI" id="CHEBI:90616"/>
        <dbReference type="EC" id="2.1.1.72"/>
    </reaction>
</comment>
<dbReference type="PANTHER" id="PTHR33841:SF4">
    <property type="entry name" value="RESTRICTION MODIFICATION SYSTEM DNA SPECIFICITY DOMAIN"/>
    <property type="match status" value="1"/>
</dbReference>
<dbReference type="Gene3D" id="3.40.50.150">
    <property type="entry name" value="Vaccinia Virus protein VP39"/>
    <property type="match status" value="1"/>
</dbReference>
<evidence type="ECO:0000259" key="8">
    <source>
        <dbReference type="Pfam" id="PF07669"/>
    </source>
</evidence>
<protein>
    <recommendedName>
        <fullName evidence="1">site-specific DNA-methyltransferase (adenine-specific)</fullName>
        <ecNumber evidence="1">2.1.1.72</ecNumber>
    </recommendedName>
</protein>
<feature type="region of interest" description="Disordered" evidence="7">
    <location>
        <begin position="1"/>
        <end position="40"/>
    </location>
</feature>
<dbReference type="SUPFAM" id="SSF53335">
    <property type="entry name" value="S-adenosyl-L-methionine-dependent methyltransferases"/>
    <property type="match status" value="1"/>
</dbReference>
<reference evidence="9" key="1">
    <citation type="submission" date="2019-02" db="EMBL/GenBank/DDBJ databases">
        <authorList>
            <person name="Gruber-Vodicka R. H."/>
            <person name="Seah K. B. B."/>
        </authorList>
    </citation>
    <scope>NUCLEOTIDE SEQUENCE</scope>
    <source>
        <strain evidence="9">BECK_BZ15</strain>
    </source>
</reference>
<dbReference type="InterPro" id="IPR011639">
    <property type="entry name" value="MethylTrfase_TaqI-like_dom"/>
</dbReference>
<keyword evidence="2 9" id="KW-0489">Methyltransferase</keyword>
<dbReference type="PANTHER" id="PTHR33841">
    <property type="entry name" value="DNA METHYLTRANSFERASE YEEA-RELATED"/>
    <property type="match status" value="1"/>
</dbReference>
<dbReference type="InterPro" id="IPR050953">
    <property type="entry name" value="N4_N6_ade-DNA_methylase"/>
</dbReference>
<dbReference type="Pfam" id="PF07669">
    <property type="entry name" value="Eco57I"/>
    <property type="match status" value="1"/>
</dbReference>
<accession>A0A450SZM9</accession>
<organism evidence="9">
    <name type="scientific">Candidatus Kentrum sp. FW</name>
    <dbReference type="NCBI Taxonomy" id="2126338"/>
    <lineage>
        <taxon>Bacteria</taxon>
        <taxon>Pseudomonadati</taxon>
        <taxon>Pseudomonadota</taxon>
        <taxon>Gammaproteobacteria</taxon>
        <taxon>Candidatus Kentrum</taxon>
    </lineage>
</organism>
<evidence type="ECO:0000313" key="9">
    <source>
        <dbReference type="EMBL" id="VFJ59653.1"/>
    </source>
</evidence>
<evidence type="ECO:0000256" key="3">
    <source>
        <dbReference type="ARBA" id="ARBA00022679"/>
    </source>
</evidence>
<dbReference type="EC" id="2.1.1.72" evidence="1"/>
<dbReference type="PRINTS" id="PR00507">
    <property type="entry name" value="N12N6MTFRASE"/>
</dbReference>
<evidence type="ECO:0000256" key="6">
    <source>
        <dbReference type="SAM" id="Coils"/>
    </source>
</evidence>
<name>A0A450SZM9_9GAMM</name>
<dbReference type="PROSITE" id="PS00092">
    <property type="entry name" value="N6_MTASE"/>
    <property type="match status" value="1"/>
</dbReference>
<feature type="coiled-coil region" evidence="6">
    <location>
        <begin position="184"/>
        <end position="213"/>
    </location>
</feature>
<evidence type="ECO:0000256" key="4">
    <source>
        <dbReference type="ARBA" id="ARBA00022691"/>
    </source>
</evidence>
<feature type="domain" description="Type II methyltransferase M.TaqI-like" evidence="8">
    <location>
        <begin position="414"/>
        <end position="569"/>
    </location>
</feature>
<evidence type="ECO:0000256" key="2">
    <source>
        <dbReference type="ARBA" id="ARBA00022603"/>
    </source>
</evidence>
<keyword evidence="4" id="KW-0949">S-adenosyl-L-methionine</keyword>